<accession>A0AAD9S6L0</accession>
<gene>
    <name evidence="1" type="ORF">N8I77_011900</name>
</gene>
<comment type="caution">
    <text evidence="1">The sequence shown here is derived from an EMBL/GenBank/DDBJ whole genome shotgun (WGS) entry which is preliminary data.</text>
</comment>
<dbReference type="AlphaFoldDB" id="A0AAD9S6L0"/>
<reference evidence="1" key="1">
    <citation type="submission" date="2023-06" db="EMBL/GenBank/DDBJ databases">
        <authorList>
            <person name="Noh H."/>
        </authorList>
    </citation>
    <scope>NUCLEOTIDE SEQUENCE</scope>
    <source>
        <strain evidence="1">DUCC20226</strain>
    </source>
</reference>
<sequence>MTAALAYTPESNDTLPILKAAHEIFTEKSARDVLDGAILDLSEQYPEACQKFGPQLLHRHFSMTNSEILVEIERTSTPWHVKNLGNNATVMQGRVFPRSWRLSADSESPKFKPYEFRYVLNGEKPLANPNDPENEAFVEKLTDILKKYSLENVLCITPLTPEVKPLRGFICVPKWLWEKTIELGKDSIEAIFVFTGANEGVSMATQRSSPYVCMGPGLDSATGDWDSE</sequence>
<organism evidence="1 2">
    <name type="scientific">Phomopsis amygdali</name>
    <name type="common">Fusicoccum amygdali</name>
    <dbReference type="NCBI Taxonomy" id="1214568"/>
    <lineage>
        <taxon>Eukaryota</taxon>
        <taxon>Fungi</taxon>
        <taxon>Dikarya</taxon>
        <taxon>Ascomycota</taxon>
        <taxon>Pezizomycotina</taxon>
        <taxon>Sordariomycetes</taxon>
        <taxon>Sordariomycetidae</taxon>
        <taxon>Diaporthales</taxon>
        <taxon>Diaporthaceae</taxon>
        <taxon>Diaporthe</taxon>
    </lineage>
</organism>
<evidence type="ECO:0000313" key="2">
    <source>
        <dbReference type="Proteomes" id="UP001265746"/>
    </source>
</evidence>
<name>A0AAD9S6L0_PHOAM</name>
<protein>
    <submittedName>
        <fullName evidence="1">Uncharacterized protein</fullName>
    </submittedName>
</protein>
<dbReference type="EMBL" id="JAUJFL010000008">
    <property type="protein sequence ID" value="KAK2598487.1"/>
    <property type="molecule type" value="Genomic_DNA"/>
</dbReference>
<proteinExistence type="predicted"/>
<evidence type="ECO:0000313" key="1">
    <source>
        <dbReference type="EMBL" id="KAK2598487.1"/>
    </source>
</evidence>
<keyword evidence="2" id="KW-1185">Reference proteome</keyword>
<dbReference type="Proteomes" id="UP001265746">
    <property type="component" value="Unassembled WGS sequence"/>
</dbReference>